<evidence type="ECO:0000256" key="7">
    <source>
        <dbReference type="ARBA" id="ARBA00023049"/>
    </source>
</evidence>
<evidence type="ECO:0000313" key="11">
    <source>
        <dbReference type="EMBL" id="KAL2886083.1"/>
    </source>
</evidence>
<evidence type="ECO:0000256" key="1">
    <source>
        <dbReference type="ARBA" id="ARBA00001947"/>
    </source>
</evidence>
<dbReference type="RefSeq" id="XP_070857263.1">
    <property type="nucleotide sequence ID" value="XM_071004911.1"/>
</dbReference>
<dbReference type="Proteomes" id="UP001610728">
    <property type="component" value="Unassembled WGS sequence"/>
</dbReference>
<comment type="cofactor">
    <cofactor evidence="1">
        <name>Zn(2+)</name>
        <dbReference type="ChEBI" id="CHEBI:29105"/>
    </cofactor>
</comment>
<evidence type="ECO:0000256" key="5">
    <source>
        <dbReference type="ARBA" id="ARBA00022801"/>
    </source>
</evidence>
<protein>
    <submittedName>
        <fullName evidence="11">Endothelin-converting enzyme 2 region</fullName>
    </submittedName>
</protein>
<feature type="signal peptide" evidence="8">
    <location>
        <begin position="1"/>
        <end position="19"/>
    </location>
</feature>
<proteinExistence type="inferred from homology"/>
<comment type="similarity">
    <text evidence="2">Belongs to the peptidase M13 family.</text>
</comment>
<dbReference type="PANTHER" id="PTHR11733:SF167">
    <property type="entry name" value="FI17812P1-RELATED"/>
    <property type="match status" value="1"/>
</dbReference>
<keyword evidence="5" id="KW-0378">Hydrolase</keyword>
<dbReference type="PROSITE" id="PS51885">
    <property type="entry name" value="NEPRILYSIN"/>
    <property type="match status" value="1"/>
</dbReference>
<dbReference type="Pfam" id="PF05649">
    <property type="entry name" value="Peptidase_M13_N"/>
    <property type="match status" value="2"/>
</dbReference>
<feature type="domain" description="Peptidase M13 C-terminal" evidence="9">
    <location>
        <begin position="548"/>
        <end position="742"/>
    </location>
</feature>
<dbReference type="Pfam" id="PF01431">
    <property type="entry name" value="Peptidase_M13"/>
    <property type="match status" value="1"/>
</dbReference>
<dbReference type="CDD" id="cd08662">
    <property type="entry name" value="M13"/>
    <property type="match status" value="1"/>
</dbReference>
<evidence type="ECO:0000259" key="9">
    <source>
        <dbReference type="Pfam" id="PF01431"/>
    </source>
</evidence>
<dbReference type="PANTHER" id="PTHR11733">
    <property type="entry name" value="ZINC METALLOPROTEASE FAMILY M13 NEPRILYSIN-RELATED"/>
    <property type="match status" value="1"/>
</dbReference>
<dbReference type="SUPFAM" id="SSF55486">
    <property type="entry name" value="Metalloproteases ('zincins'), catalytic domain"/>
    <property type="match status" value="1"/>
</dbReference>
<keyword evidence="4" id="KW-0479">Metal-binding</keyword>
<evidence type="ECO:0000256" key="2">
    <source>
        <dbReference type="ARBA" id="ARBA00007357"/>
    </source>
</evidence>
<evidence type="ECO:0000256" key="8">
    <source>
        <dbReference type="SAM" id="SignalP"/>
    </source>
</evidence>
<dbReference type="InterPro" id="IPR018497">
    <property type="entry name" value="Peptidase_M13_C"/>
</dbReference>
<keyword evidence="12" id="KW-1185">Reference proteome</keyword>
<evidence type="ECO:0000313" key="12">
    <source>
        <dbReference type="Proteomes" id="UP001610728"/>
    </source>
</evidence>
<accession>A0ABR4MCT6</accession>
<dbReference type="InterPro" id="IPR008753">
    <property type="entry name" value="Peptidase_M13_N"/>
</dbReference>
<dbReference type="Gene3D" id="3.40.390.10">
    <property type="entry name" value="Collagenase (Catalytic Domain)"/>
    <property type="match status" value="1"/>
</dbReference>
<name>A0ABR4MCT6_9PEZI</name>
<keyword evidence="8" id="KW-0732">Signal</keyword>
<feature type="chain" id="PRO_5046854308" evidence="8">
    <location>
        <begin position="20"/>
        <end position="749"/>
    </location>
</feature>
<sequence length="749" mass="84206">MKFSAALLAVCSATLGVCAEPTVKLTADTPLATPEVPCDTPECKSAAREILDRLSPNYMNMNACSNFDEMVCGGWRDKHDLRQNQFQMSTTTLMEEQVKASLRDIIEKQPYKNTWSEADINFDKLKASYEACMDTKTLAGLGLGPLRMLLEEVDRSQSINDYLKVLMDNGVATLLSLESHVDSRNPNSHILGVSAPSSLGLPSKRYYDSEDILGEYRDVIAHILGTLYPDVPEYVSRKIVDLEIKLAAFMPDDDQSKKEAFEGNTMTLSDAAQLAPEIDLEGLVTFFQPDGVTVEYVDMHHSQYIQALSEILVNEPHEVLEAYFRWQTIISYADYVQDSVFDGFYRLQSRILRLELVEPAPSGQWLTWQTIISYAGYVQGSVSKGFYRLLGRIFGLEFVEPDPSRRWLTCINHLEKGLGWSLGNMLLYSSFTARDETLGGKIVNNVKSQLQTKLQDLSWMDSDAKTIAMEKIGKMVHDIGYSFDGKPDVKSADAVGTYYASVYVRADTYLENEKYMRRTNVLKNWESLAKPGKHSEWREKMTTPLGAYHPDINRLVLTPSLLQRPIFGAEIPAYISYGSVGFITAREMSGAFGPFGRHYDHQNHFGSWWSEQTLQGFNDKAQCFIDEYSKLTVPNYTGEDVHINGTSTLEENISDFYGLSMAYNAWAKHSKGRTAIPLLPGLDFFTRDQLFFVSFGSLWCSKSTSESTLNEAIAGKHTPLSLRTNAIVANSREFQQAFGCPVKESTCEI</sequence>
<evidence type="ECO:0000259" key="10">
    <source>
        <dbReference type="Pfam" id="PF05649"/>
    </source>
</evidence>
<feature type="domain" description="Peptidase M13 N-terminal" evidence="10">
    <location>
        <begin position="364"/>
        <end position="481"/>
    </location>
</feature>
<reference evidence="11 12" key="1">
    <citation type="submission" date="2020-05" db="EMBL/GenBank/DDBJ databases">
        <title>Ceratocystis lukuohia genome.</title>
        <authorList>
            <person name="Harrington T.C."/>
            <person name="Kim K."/>
            <person name="Mayers C.G."/>
        </authorList>
    </citation>
    <scope>NUCLEOTIDE SEQUENCE [LARGE SCALE GENOMIC DNA]</scope>
    <source>
        <strain evidence="11 12">C4212</strain>
    </source>
</reference>
<dbReference type="InterPro" id="IPR024079">
    <property type="entry name" value="MetalloPept_cat_dom_sf"/>
</dbReference>
<gene>
    <name evidence="11" type="ORF">HOO65_070545</name>
</gene>
<dbReference type="EMBL" id="JABSNW010000007">
    <property type="protein sequence ID" value="KAL2886083.1"/>
    <property type="molecule type" value="Genomic_DNA"/>
</dbReference>
<dbReference type="GeneID" id="98120650"/>
<dbReference type="Gene3D" id="1.10.1380.10">
    <property type="entry name" value="Neutral endopeptidase , domain2"/>
    <property type="match status" value="1"/>
</dbReference>
<keyword evidence="6" id="KW-0862">Zinc</keyword>
<evidence type="ECO:0000256" key="6">
    <source>
        <dbReference type="ARBA" id="ARBA00022833"/>
    </source>
</evidence>
<keyword evidence="3" id="KW-0645">Protease</keyword>
<evidence type="ECO:0000256" key="3">
    <source>
        <dbReference type="ARBA" id="ARBA00022670"/>
    </source>
</evidence>
<evidence type="ECO:0000256" key="4">
    <source>
        <dbReference type="ARBA" id="ARBA00022723"/>
    </source>
</evidence>
<dbReference type="InterPro" id="IPR042089">
    <property type="entry name" value="Peptidase_M13_dom_2"/>
</dbReference>
<dbReference type="InterPro" id="IPR000718">
    <property type="entry name" value="Peptidase_M13"/>
</dbReference>
<feature type="domain" description="Peptidase M13 N-terminal" evidence="10">
    <location>
        <begin position="64"/>
        <end position="340"/>
    </location>
</feature>
<organism evidence="11 12">
    <name type="scientific">Ceratocystis lukuohia</name>
    <dbReference type="NCBI Taxonomy" id="2019550"/>
    <lineage>
        <taxon>Eukaryota</taxon>
        <taxon>Fungi</taxon>
        <taxon>Dikarya</taxon>
        <taxon>Ascomycota</taxon>
        <taxon>Pezizomycotina</taxon>
        <taxon>Sordariomycetes</taxon>
        <taxon>Hypocreomycetidae</taxon>
        <taxon>Microascales</taxon>
        <taxon>Ceratocystidaceae</taxon>
        <taxon>Ceratocystis</taxon>
    </lineage>
</organism>
<comment type="caution">
    <text evidence="11">The sequence shown here is derived from an EMBL/GenBank/DDBJ whole genome shotgun (WGS) entry which is preliminary data.</text>
</comment>
<keyword evidence="7" id="KW-0482">Metalloprotease</keyword>